<dbReference type="SUPFAM" id="SSF102114">
    <property type="entry name" value="Radical SAM enzymes"/>
    <property type="match status" value="1"/>
</dbReference>
<feature type="domain" description="4Fe4S-binding SPASM" evidence="1">
    <location>
        <begin position="350"/>
        <end position="409"/>
    </location>
</feature>
<reference evidence="2 3" key="1">
    <citation type="journal article" date="2007" name="Proc. Natl. Acad. Sci. U.S.A.">
        <title>Genomic and metabolic adaptations of Methanobrevibacter smithii to the human gut.</title>
        <authorList>
            <person name="Samuel B.S."/>
            <person name="Hansen E.E."/>
            <person name="Manchester J.K."/>
            <person name="Coutinho P.M."/>
            <person name="Henrissat B."/>
            <person name="Fulton R."/>
            <person name="Latreille P."/>
            <person name="Kim K."/>
            <person name="Wilson R.K."/>
            <person name="Gordon J.I."/>
        </authorList>
    </citation>
    <scope>NUCLEOTIDE SEQUENCE [LARGE SCALE GENOMIC DNA]</scope>
    <source>
        <strain evidence="3">ATCC 35061 / DSM 861 / OCM 144 / PS</strain>
    </source>
</reference>
<sequence length="446" mass="50320">MKLSFTKNNDVDSEDIANKVQTFENIVGSSLVQKLIKAATVKCKKCGKNRLEVAIDYYLGKRSDICLKCRLLVPVIKTVVGNSISIFGMSEKELIDLMQDSYWTKGLVSVIKGLGETGIEKPFVPAAPLQVQWDLTDSELCFEQIHDEIDKLADFGVAHITFIGEVDSTFIKHADDVGMYPCLTGNGFNLEKIDKYVDAGVKFVDISLESVNPQTHNEKLGIDNLWENAVESIKKYNEKDVYVEVSTEVTQDNLLEIPQIIELLKQLGVGWYKLDVVNGDLTDNQRLELFKLIYMENINGDMQILTNDPQLGDVASTIMCNGMNMIPTHFFNLDYDKQAMKELGNYIGSCGAGRFYMAIDGKGNIYPCEYFRDLKIANIRDDLDTMWLNNDILLKLRNRSLLKGKCGCCESKYICGGCRKRAFAENNDYLAEDKNCLKDIKENLLD</sequence>
<evidence type="ECO:0000313" key="2">
    <source>
        <dbReference type="EMBL" id="ABQ87702.1"/>
    </source>
</evidence>
<dbReference type="InterPro" id="IPR058240">
    <property type="entry name" value="rSAM_sf"/>
</dbReference>
<dbReference type="HOGENOM" id="CLU_009273_4_0_2"/>
<dbReference type="NCBIfam" id="TIGR04085">
    <property type="entry name" value="rSAM_more_4Fe4S"/>
    <property type="match status" value="1"/>
</dbReference>
<dbReference type="InterPro" id="IPR023885">
    <property type="entry name" value="4Fe4S-binding_SPASM_dom"/>
</dbReference>
<dbReference type="AlphaFoldDB" id="A5UNC4"/>
<proteinExistence type="predicted"/>
<dbReference type="PANTHER" id="PTHR11228:SF35">
    <property type="entry name" value="MOLYBDENUM COFACTOR BIOSYNTHESIS PROTEIN A-RELATED"/>
    <property type="match status" value="1"/>
</dbReference>
<dbReference type="Gene3D" id="3.20.20.70">
    <property type="entry name" value="Aldolase class I"/>
    <property type="match status" value="1"/>
</dbReference>
<dbReference type="PATRIC" id="fig|420247.28.peg.1490"/>
<dbReference type="eggNOG" id="arCOG00940">
    <property type="taxonomic scope" value="Archaea"/>
</dbReference>
<evidence type="ECO:0000313" key="3">
    <source>
        <dbReference type="Proteomes" id="UP000001992"/>
    </source>
</evidence>
<dbReference type="BioCyc" id="MSMI420247:GHWZ-1535-MONOMER"/>
<protein>
    <submittedName>
        <fullName evidence="2">Predicted coenzyme PQQ synthesis protein</fullName>
    </submittedName>
</protein>
<dbReference type="Proteomes" id="UP000001992">
    <property type="component" value="Chromosome"/>
</dbReference>
<dbReference type="CDD" id="cd21123">
    <property type="entry name" value="SPASM_MftC-like"/>
    <property type="match status" value="1"/>
</dbReference>
<dbReference type="InterPro" id="IPR050377">
    <property type="entry name" value="Radical_SAM_PqqE_MftC-like"/>
</dbReference>
<dbReference type="EMBL" id="CP000678">
    <property type="protein sequence ID" value="ABQ87702.1"/>
    <property type="molecule type" value="Genomic_DNA"/>
</dbReference>
<dbReference type="EnsemblBacteria" id="ABQ87702">
    <property type="protein sequence ID" value="ABQ87702"/>
    <property type="gene ID" value="Msm_1497"/>
</dbReference>
<keyword evidence="3" id="KW-1185">Reference proteome</keyword>
<dbReference type="STRING" id="420247.Msm_1497"/>
<evidence type="ECO:0000259" key="1">
    <source>
        <dbReference type="Pfam" id="PF13186"/>
    </source>
</evidence>
<accession>A5UNC4</accession>
<dbReference type="InterPro" id="IPR013785">
    <property type="entry name" value="Aldolase_TIM"/>
</dbReference>
<dbReference type="PANTHER" id="PTHR11228">
    <property type="entry name" value="RADICAL SAM DOMAIN PROTEIN"/>
    <property type="match status" value="1"/>
</dbReference>
<organism evidence="2 3">
    <name type="scientific">Methanobrevibacter smithii (strain ATCC 35061 / DSM 861 / OCM 144 / PS)</name>
    <dbReference type="NCBI Taxonomy" id="420247"/>
    <lineage>
        <taxon>Archaea</taxon>
        <taxon>Methanobacteriati</taxon>
        <taxon>Methanobacteriota</taxon>
        <taxon>Methanomada group</taxon>
        <taxon>Methanobacteria</taxon>
        <taxon>Methanobacteriales</taxon>
        <taxon>Methanobacteriaceae</taxon>
        <taxon>Methanobrevibacter</taxon>
    </lineage>
</organism>
<name>A5UNC4_METS3</name>
<gene>
    <name evidence="2" type="ordered locus">Msm_1497</name>
</gene>
<dbReference type="Pfam" id="PF13186">
    <property type="entry name" value="SPASM"/>
    <property type="match status" value="1"/>
</dbReference>
<dbReference type="KEGG" id="msi:Msm_1497"/>